<dbReference type="AlphaFoldDB" id="A0AAN6WII5"/>
<feature type="region of interest" description="Disordered" evidence="1">
    <location>
        <begin position="64"/>
        <end position="90"/>
    </location>
</feature>
<proteinExistence type="predicted"/>
<reference evidence="2" key="2">
    <citation type="submission" date="2023-05" db="EMBL/GenBank/DDBJ databases">
        <authorList>
            <consortium name="Lawrence Berkeley National Laboratory"/>
            <person name="Steindorff A."/>
            <person name="Hensen N."/>
            <person name="Bonometti L."/>
            <person name="Westerberg I."/>
            <person name="Brannstrom I.O."/>
            <person name="Guillou S."/>
            <person name="Cros-Aarteil S."/>
            <person name="Calhoun S."/>
            <person name="Haridas S."/>
            <person name="Kuo A."/>
            <person name="Mondo S."/>
            <person name="Pangilinan J."/>
            <person name="Riley R."/>
            <person name="Labutti K."/>
            <person name="Andreopoulos B."/>
            <person name="Lipzen A."/>
            <person name="Chen C."/>
            <person name="Yanf M."/>
            <person name="Daum C."/>
            <person name="Ng V."/>
            <person name="Clum A."/>
            <person name="Ohm R."/>
            <person name="Martin F."/>
            <person name="Silar P."/>
            <person name="Natvig D."/>
            <person name="Lalanne C."/>
            <person name="Gautier V."/>
            <person name="Ament-Velasquez S.L."/>
            <person name="Kruys A."/>
            <person name="Hutchinson M.I."/>
            <person name="Powell A.J."/>
            <person name="Barry K."/>
            <person name="Miller A.N."/>
            <person name="Grigoriev I.V."/>
            <person name="Debuchy R."/>
            <person name="Gladieux P."/>
            <person name="Thoren M.H."/>
            <person name="Johannesson H."/>
        </authorList>
    </citation>
    <scope>NUCLEOTIDE SEQUENCE</scope>
    <source>
        <strain evidence="2">PSN309</strain>
    </source>
</reference>
<feature type="compositionally biased region" description="Polar residues" evidence="1">
    <location>
        <begin position="80"/>
        <end position="90"/>
    </location>
</feature>
<sequence length="219" mass="24540">MSPLKGTHNSRLCSVCSVHFSKARVHHQHSLEIRTPIYILIWITKAIIATTTASMRPDIMIQSNSSSQLSTSPQPTTEPNGSSPTTHCNSWSESTKTGIALQVILWLFANLTTSDERVSARNWFINLICPCLRDRLCPHRSWSTNNKHIADPAEQDLSNLEGVVIGTRQRAYHAMQAPSCARKGVIFSTEHLQMNNSDLHNTTELCQGVRNRKWCGVSY</sequence>
<reference evidence="2" key="1">
    <citation type="journal article" date="2023" name="Mol. Phylogenet. Evol.">
        <title>Genome-scale phylogeny and comparative genomics of the fungal order Sordariales.</title>
        <authorList>
            <person name="Hensen N."/>
            <person name="Bonometti L."/>
            <person name="Westerberg I."/>
            <person name="Brannstrom I.O."/>
            <person name="Guillou S."/>
            <person name="Cros-Aarteil S."/>
            <person name="Calhoun S."/>
            <person name="Haridas S."/>
            <person name="Kuo A."/>
            <person name="Mondo S."/>
            <person name="Pangilinan J."/>
            <person name="Riley R."/>
            <person name="LaButti K."/>
            <person name="Andreopoulos B."/>
            <person name="Lipzen A."/>
            <person name="Chen C."/>
            <person name="Yan M."/>
            <person name="Daum C."/>
            <person name="Ng V."/>
            <person name="Clum A."/>
            <person name="Steindorff A."/>
            <person name="Ohm R.A."/>
            <person name="Martin F."/>
            <person name="Silar P."/>
            <person name="Natvig D.O."/>
            <person name="Lalanne C."/>
            <person name="Gautier V."/>
            <person name="Ament-Velasquez S.L."/>
            <person name="Kruys A."/>
            <person name="Hutchinson M.I."/>
            <person name="Powell A.J."/>
            <person name="Barry K."/>
            <person name="Miller A.N."/>
            <person name="Grigoriev I.V."/>
            <person name="Debuchy R."/>
            <person name="Gladieux P."/>
            <person name="Hiltunen Thoren M."/>
            <person name="Johannesson H."/>
        </authorList>
    </citation>
    <scope>NUCLEOTIDE SEQUENCE</scope>
    <source>
        <strain evidence="2">PSN309</strain>
    </source>
</reference>
<accession>A0AAN6WII5</accession>
<dbReference type="EMBL" id="MU864655">
    <property type="protein sequence ID" value="KAK4182471.1"/>
    <property type="molecule type" value="Genomic_DNA"/>
</dbReference>
<name>A0AAN6WII5_9PEZI</name>
<dbReference type="Proteomes" id="UP001302126">
    <property type="component" value="Unassembled WGS sequence"/>
</dbReference>
<comment type="caution">
    <text evidence="2">The sequence shown here is derived from an EMBL/GenBank/DDBJ whole genome shotgun (WGS) entry which is preliminary data.</text>
</comment>
<evidence type="ECO:0000256" key="1">
    <source>
        <dbReference type="SAM" id="MobiDB-lite"/>
    </source>
</evidence>
<keyword evidence="3" id="KW-1185">Reference proteome</keyword>
<evidence type="ECO:0000313" key="3">
    <source>
        <dbReference type="Proteomes" id="UP001302126"/>
    </source>
</evidence>
<protein>
    <submittedName>
        <fullName evidence="2">Uncharacterized protein</fullName>
    </submittedName>
</protein>
<gene>
    <name evidence="2" type="ORF">QBC35DRAFT_536450</name>
</gene>
<organism evidence="2 3">
    <name type="scientific">Podospora australis</name>
    <dbReference type="NCBI Taxonomy" id="1536484"/>
    <lineage>
        <taxon>Eukaryota</taxon>
        <taxon>Fungi</taxon>
        <taxon>Dikarya</taxon>
        <taxon>Ascomycota</taxon>
        <taxon>Pezizomycotina</taxon>
        <taxon>Sordariomycetes</taxon>
        <taxon>Sordariomycetidae</taxon>
        <taxon>Sordariales</taxon>
        <taxon>Podosporaceae</taxon>
        <taxon>Podospora</taxon>
    </lineage>
</organism>
<feature type="compositionally biased region" description="Low complexity" evidence="1">
    <location>
        <begin position="64"/>
        <end position="79"/>
    </location>
</feature>
<evidence type="ECO:0000313" key="2">
    <source>
        <dbReference type="EMBL" id="KAK4182471.1"/>
    </source>
</evidence>